<dbReference type="STRING" id="6290.A0A0N4WU27"/>
<organism evidence="4">
    <name type="scientific">Haemonchus placei</name>
    <name type="common">Barber's pole worm</name>
    <dbReference type="NCBI Taxonomy" id="6290"/>
    <lineage>
        <taxon>Eukaryota</taxon>
        <taxon>Metazoa</taxon>
        <taxon>Ecdysozoa</taxon>
        <taxon>Nematoda</taxon>
        <taxon>Chromadorea</taxon>
        <taxon>Rhabditida</taxon>
        <taxon>Rhabditina</taxon>
        <taxon>Rhabditomorpha</taxon>
        <taxon>Strongyloidea</taxon>
        <taxon>Trichostrongylidae</taxon>
        <taxon>Haemonchus</taxon>
    </lineage>
</organism>
<reference evidence="4" key="1">
    <citation type="submission" date="2017-02" db="UniProtKB">
        <authorList>
            <consortium name="WormBaseParasite"/>
        </authorList>
    </citation>
    <scope>IDENTIFICATION</scope>
</reference>
<reference evidence="2 3" key="2">
    <citation type="submission" date="2018-11" db="EMBL/GenBank/DDBJ databases">
        <authorList>
            <consortium name="Pathogen Informatics"/>
        </authorList>
    </citation>
    <scope>NUCLEOTIDE SEQUENCE [LARGE SCALE GENOMIC DNA]</scope>
    <source>
        <strain evidence="2 3">MHpl1</strain>
    </source>
</reference>
<dbReference type="PANTHER" id="PTHR47027">
    <property type="entry name" value="REVERSE TRANSCRIPTASE DOMAIN-CONTAINING PROTEIN"/>
    <property type="match status" value="1"/>
</dbReference>
<proteinExistence type="predicted"/>
<dbReference type="EMBL" id="UZAF01018843">
    <property type="protein sequence ID" value="VDO55446.1"/>
    <property type="molecule type" value="Genomic_DNA"/>
</dbReference>
<feature type="domain" description="Reverse transcriptase" evidence="1">
    <location>
        <begin position="1"/>
        <end position="389"/>
    </location>
</feature>
<gene>
    <name evidence="2" type="ORF">HPLM_LOCUS15120</name>
</gene>
<dbReference type="Proteomes" id="UP000268014">
    <property type="component" value="Unassembled WGS sequence"/>
</dbReference>
<protein>
    <submittedName>
        <fullName evidence="4">Reverse transcriptase domain-containing protein</fullName>
    </submittedName>
</protein>
<dbReference type="WBParaSite" id="HPLM_0001512801-mRNA-1">
    <property type="protein sequence ID" value="HPLM_0001512801-mRNA-1"/>
    <property type="gene ID" value="HPLM_0001512801"/>
</dbReference>
<dbReference type="PROSITE" id="PS50878">
    <property type="entry name" value="RT_POL"/>
    <property type="match status" value="1"/>
</dbReference>
<dbReference type="Pfam" id="PF00078">
    <property type="entry name" value="RVT_1"/>
    <property type="match status" value="1"/>
</dbReference>
<evidence type="ECO:0000313" key="2">
    <source>
        <dbReference type="EMBL" id="VDO55446.1"/>
    </source>
</evidence>
<dbReference type="InterPro" id="IPR000477">
    <property type="entry name" value="RT_dom"/>
</dbReference>
<dbReference type="AlphaFoldDB" id="A0A0N4WU27"/>
<sequence length="525" mass="59705">MQMVVRNNVGRTSIRPYRSPITRLYLDRELYKVRLSLLPNQPYPQNALEAYESIRSFVENAADGCWSIQTDPPRISFRTQTLLSERITLRNNSSSVGRIAYSIICKAARIALLEDIRQRKTITVQKAIERGRSTIEAQRKGVLRKRRLLIKDSTTGDIPSSFEPCPPFCIDESEHALSLLRIGRSPGPDRISAEQLALAKSTIAPLLTELLNGIKQGDPIPEDLTTAHVKLLFKKGDPNNVSNYRPISLISGVLKAVTRAILNRIDKKLEESESPIRVTIQRGIKQGDTLSPKLFNPTLQMVLDFIDWGECGLSIGGRLLSSLDYADDVTLLASSRVMLKKMLQLLSNASTKVGLHIDPEKSKLLTSSKTSRHPICIDGRVFAFVDHALYLGCCFSFPPSSADEIAHRIRCGWNAFRRLQYILCNRKVPLPLTASIRLLYNPDRTLYSKKDGKEDARITLLDRWSCERIRALTKVRDWINEAPRRKLTWARKISEMDENVWARVITTWIPYDYVDRRRRGHSMAR</sequence>
<name>A0A0N4WU27_HAEPC</name>
<keyword evidence="3" id="KW-1185">Reference proteome</keyword>
<evidence type="ECO:0000313" key="4">
    <source>
        <dbReference type="WBParaSite" id="HPLM_0001512801-mRNA-1"/>
    </source>
</evidence>
<dbReference type="OrthoDB" id="410104at2759"/>
<accession>A0A0N4WU27</accession>
<evidence type="ECO:0000259" key="1">
    <source>
        <dbReference type="PROSITE" id="PS50878"/>
    </source>
</evidence>
<evidence type="ECO:0000313" key="3">
    <source>
        <dbReference type="Proteomes" id="UP000268014"/>
    </source>
</evidence>
<dbReference type="PANTHER" id="PTHR47027:SF29">
    <property type="entry name" value="C2H2-TYPE DOMAIN-CONTAINING PROTEIN"/>
    <property type="match status" value="1"/>
</dbReference>